<evidence type="ECO:0000256" key="11">
    <source>
        <dbReference type="ARBA" id="ARBA00023136"/>
    </source>
</evidence>
<dbReference type="EMBL" id="NJGV01000005">
    <property type="protein sequence ID" value="OWY35579.1"/>
    <property type="molecule type" value="Genomic_DNA"/>
</dbReference>
<sequence>MNKSNDAFGQGTRYHPLYAALHWLMFLLFVVALATIEYREDIPKGDPLRDLLRTVHMHAGQLVLIFVVVRLVARKLTGVPPELPLPRLQQLGASAVHLLLYAVMIGLPITGILFTQAGGRDVVFFGMTLPVILAKDMAVRGPIKEVHEFMGNAVYFLVGLHVLGALWHQLFDRMPILQRMSLRSPRR</sequence>
<keyword evidence="6 13" id="KW-0812">Transmembrane</keyword>
<comment type="similarity">
    <text evidence="12">Belongs to the cytochrome b561 family.</text>
</comment>
<comment type="caution">
    <text evidence="15">The sequence shown here is derived from an EMBL/GenBank/DDBJ whole genome shotgun (WGS) entry which is preliminary data.</text>
</comment>
<dbReference type="Proteomes" id="UP000214747">
    <property type="component" value="Unassembled WGS sequence"/>
</dbReference>
<keyword evidence="11 13" id="KW-0472">Membrane</keyword>
<protein>
    <submittedName>
        <fullName evidence="15">Cytochrome B</fullName>
    </submittedName>
</protein>
<accession>A0A225SWK4</accession>
<organism evidence="15 16">
    <name type="scientific">Herbaspirillum aquaticum</name>
    <dbReference type="NCBI Taxonomy" id="568783"/>
    <lineage>
        <taxon>Bacteria</taxon>
        <taxon>Pseudomonadati</taxon>
        <taxon>Pseudomonadota</taxon>
        <taxon>Betaproteobacteria</taxon>
        <taxon>Burkholderiales</taxon>
        <taxon>Oxalobacteraceae</taxon>
        <taxon>Herbaspirillum</taxon>
    </lineage>
</organism>
<dbReference type="InterPro" id="IPR011577">
    <property type="entry name" value="Cyt_b561_bac/Ni-Hgenase"/>
</dbReference>
<name>A0A225SWK4_9BURK</name>
<dbReference type="GO" id="GO:0005886">
    <property type="term" value="C:plasma membrane"/>
    <property type="evidence" value="ECO:0007669"/>
    <property type="project" value="UniProtKB-SubCell"/>
</dbReference>
<keyword evidence="9 13" id="KW-1133">Transmembrane helix</keyword>
<evidence type="ECO:0000313" key="15">
    <source>
        <dbReference type="EMBL" id="OWY35579.1"/>
    </source>
</evidence>
<dbReference type="GO" id="GO:0009055">
    <property type="term" value="F:electron transfer activity"/>
    <property type="evidence" value="ECO:0007669"/>
    <property type="project" value="InterPro"/>
</dbReference>
<dbReference type="InterPro" id="IPR016174">
    <property type="entry name" value="Di-haem_cyt_TM"/>
</dbReference>
<dbReference type="Pfam" id="PF01292">
    <property type="entry name" value="Ni_hydr_CYTB"/>
    <property type="match status" value="1"/>
</dbReference>
<evidence type="ECO:0000259" key="14">
    <source>
        <dbReference type="Pfam" id="PF01292"/>
    </source>
</evidence>
<evidence type="ECO:0000256" key="10">
    <source>
        <dbReference type="ARBA" id="ARBA00023004"/>
    </source>
</evidence>
<keyword evidence="8" id="KW-0249">Electron transport</keyword>
<proteinExistence type="inferred from homology"/>
<keyword evidence="5" id="KW-0349">Heme</keyword>
<keyword evidence="10" id="KW-0408">Iron</keyword>
<feature type="transmembrane region" description="Helical" evidence="13">
    <location>
        <begin position="51"/>
        <end position="73"/>
    </location>
</feature>
<dbReference type="GO" id="GO:0020037">
    <property type="term" value="F:heme binding"/>
    <property type="evidence" value="ECO:0007669"/>
    <property type="project" value="TreeGrafter"/>
</dbReference>
<gene>
    <name evidence="15" type="ORF">CEJ45_07130</name>
</gene>
<comment type="subcellular location">
    <subcellularLocation>
        <location evidence="2">Cell membrane</location>
        <topology evidence="2">Multi-pass membrane protein</topology>
    </subcellularLocation>
</comment>
<evidence type="ECO:0000256" key="6">
    <source>
        <dbReference type="ARBA" id="ARBA00022692"/>
    </source>
</evidence>
<feature type="transmembrane region" description="Helical" evidence="13">
    <location>
        <begin position="122"/>
        <end position="143"/>
    </location>
</feature>
<dbReference type="GO" id="GO:0046872">
    <property type="term" value="F:metal ion binding"/>
    <property type="evidence" value="ECO:0007669"/>
    <property type="project" value="UniProtKB-KW"/>
</dbReference>
<dbReference type="GO" id="GO:0022904">
    <property type="term" value="P:respiratory electron transport chain"/>
    <property type="evidence" value="ECO:0007669"/>
    <property type="project" value="InterPro"/>
</dbReference>
<evidence type="ECO:0000256" key="7">
    <source>
        <dbReference type="ARBA" id="ARBA00022723"/>
    </source>
</evidence>
<keyword evidence="4" id="KW-1003">Cell membrane</keyword>
<dbReference type="PANTHER" id="PTHR30529">
    <property type="entry name" value="CYTOCHROME B561"/>
    <property type="match status" value="1"/>
</dbReference>
<feature type="domain" description="Cytochrome b561 bacterial/Ni-hydrogenase" evidence="14">
    <location>
        <begin position="13"/>
        <end position="180"/>
    </location>
</feature>
<dbReference type="SUPFAM" id="SSF81342">
    <property type="entry name" value="Transmembrane di-heme cytochromes"/>
    <property type="match status" value="1"/>
</dbReference>
<evidence type="ECO:0000256" key="9">
    <source>
        <dbReference type="ARBA" id="ARBA00022989"/>
    </source>
</evidence>
<evidence type="ECO:0000256" key="2">
    <source>
        <dbReference type="ARBA" id="ARBA00004651"/>
    </source>
</evidence>
<reference evidence="15 16" key="1">
    <citation type="journal article" date="2010" name="Int. J. Syst. Evol. Microbiol.">
        <title>Reclassification of Herbaspirillum putei as a later heterotypic synonym of Herbaspirillum huttiense, with the description of H. huttiense subsp. huttiense subsp. nov. and H. huttiense subsp. putei subsp. nov., comb. nov., and description of Herbaspirillum aquaticum sp. nov.</title>
        <authorList>
            <person name="Dobritsa A.P."/>
            <person name="Reddy M.C."/>
            <person name="Samadpour M."/>
        </authorList>
    </citation>
    <scope>NUCLEOTIDE SEQUENCE [LARGE SCALE GENOMIC DNA]</scope>
    <source>
        <strain evidence="15 16">IEH 4430</strain>
    </source>
</reference>
<evidence type="ECO:0000256" key="12">
    <source>
        <dbReference type="ARBA" id="ARBA00037975"/>
    </source>
</evidence>
<evidence type="ECO:0000256" key="1">
    <source>
        <dbReference type="ARBA" id="ARBA00001970"/>
    </source>
</evidence>
<evidence type="ECO:0000256" key="8">
    <source>
        <dbReference type="ARBA" id="ARBA00022982"/>
    </source>
</evidence>
<evidence type="ECO:0000256" key="4">
    <source>
        <dbReference type="ARBA" id="ARBA00022475"/>
    </source>
</evidence>
<feature type="transmembrane region" description="Helical" evidence="13">
    <location>
        <begin position="149"/>
        <end position="171"/>
    </location>
</feature>
<comment type="cofactor">
    <cofactor evidence="1">
        <name>heme b</name>
        <dbReference type="ChEBI" id="CHEBI:60344"/>
    </cofactor>
</comment>
<dbReference type="AlphaFoldDB" id="A0A225SWK4"/>
<evidence type="ECO:0000313" key="16">
    <source>
        <dbReference type="Proteomes" id="UP000214747"/>
    </source>
</evidence>
<evidence type="ECO:0000256" key="13">
    <source>
        <dbReference type="SAM" id="Phobius"/>
    </source>
</evidence>
<dbReference type="PANTHER" id="PTHR30529:SF3">
    <property type="entry name" value="CYTOCHROME B561 HOMOLOG 1"/>
    <property type="match status" value="1"/>
</dbReference>
<keyword evidence="7" id="KW-0479">Metal-binding</keyword>
<evidence type="ECO:0000256" key="3">
    <source>
        <dbReference type="ARBA" id="ARBA00022448"/>
    </source>
</evidence>
<keyword evidence="16" id="KW-1185">Reference proteome</keyword>
<feature type="transmembrane region" description="Helical" evidence="13">
    <location>
        <begin position="20"/>
        <end position="39"/>
    </location>
</feature>
<evidence type="ECO:0000256" key="5">
    <source>
        <dbReference type="ARBA" id="ARBA00022617"/>
    </source>
</evidence>
<dbReference type="RefSeq" id="WP_088754467.1">
    <property type="nucleotide sequence ID" value="NZ_NJGV01000005.1"/>
</dbReference>
<dbReference type="InterPro" id="IPR052168">
    <property type="entry name" value="Cytochrome_b561_oxidase"/>
</dbReference>
<feature type="transmembrane region" description="Helical" evidence="13">
    <location>
        <begin position="93"/>
        <end position="115"/>
    </location>
</feature>
<keyword evidence="3" id="KW-0813">Transport</keyword>